<dbReference type="Gene3D" id="2.30.30.40">
    <property type="entry name" value="SH3 Domains"/>
    <property type="match status" value="1"/>
</dbReference>
<feature type="domain" description="CheW-like" evidence="1">
    <location>
        <begin position="119"/>
        <end position="193"/>
    </location>
</feature>
<feature type="domain" description="CheW-like" evidence="1">
    <location>
        <begin position="217"/>
        <end position="342"/>
    </location>
</feature>
<evidence type="ECO:0000313" key="2">
    <source>
        <dbReference type="EMBL" id="ETR69747.1"/>
    </source>
</evidence>
<protein>
    <recommendedName>
        <fullName evidence="1">CheW-like domain-containing protein</fullName>
    </recommendedName>
</protein>
<comment type="caution">
    <text evidence="2">The sequence shown here is derived from an EMBL/GenBank/DDBJ whole genome shotgun (WGS) entry which is preliminary data.</text>
</comment>
<organism evidence="2 3">
    <name type="scientific">Candidatus Magnetoglobus multicellularis str. Araruama</name>
    <dbReference type="NCBI Taxonomy" id="890399"/>
    <lineage>
        <taxon>Bacteria</taxon>
        <taxon>Pseudomonadati</taxon>
        <taxon>Thermodesulfobacteriota</taxon>
        <taxon>Desulfobacteria</taxon>
        <taxon>Desulfobacterales</taxon>
        <taxon>Desulfobacteraceae</taxon>
        <taxon>Candidatus Magnetoglobus</taxon>
    </lineage>
</organism>
<accession>A0A1V1P4G2</accession>
<dbReference type="GO" id="GO:0006935">
    <property type="term" value="P:chemotaxis"/>
    <property type="evidence" value="ECO:0007669"/>
    <property type="project" value="InterPro"/>
</dbReference>
<dbReference type="AlphaFoldDB" id="A0A1V1P4G2"/>
<name>A0A1V1P4G2_9BACT</name>
<dbReference type="Pfam" id="PF01584">
    <property type="entry name" value="CheW"/>
    <property type="match status" value="2"/>
</dbReference>
<gene>
    <name evidence="2" type="ORF">OMM_03726</name>
</gene>
<dbReference type="InterPro" id="IPR036061">
    <property type="entry name" value="CheW-like_dom_sf"/>
</dbReference>
<proteinExistence type="predicted"/>
<sequence>MILMQSEAQQNEFLFRTEEKTIRHAEEILYTNDIDKTQLVQEYKQLLKGYKKVFIHLKKLITMTDRQQKQVNRLNSELIQTNSLLAEVSGKESLRISRENIKQLSTITNYLVFTKNQLLSYNQTDSHHTDYLDHLKAETGRFALVIDQIIGNEEIVYMPLHPLIKHLSIYSGISILGDGCVSMILNPEGIFRHVDVQIDDSDKNQSLVEQNSNIKRILIFKSGRKEQFAVLLSEIYRLVRVNVKDIQYKSDAPLIAIDGVITQVIILDHFISVSALQSSDILYLLILKNMDQPSGILMSRLDGIHRVALGIERDTIIAEGILGTMKINEQLTIFLDVSTLAKMARMAYQ</sequence>
<dbReference type="SUPFAM" id="SSF50341">
    <property type="entry name" value="CheW-like"/>
    <property type="match status" value="2"/>
</dbReference>
<reference evidence="3" key="1">
    <citation type="submission" date="2012-11" db="EMBL/GenBank/DDBJ databases">
        <authorList>
            <person name="Lucero-Rivera Y.E."/>
            <person name="Tovar-Ramirez D."/>
        </authorList>
    </citation>
    <scope>NUCLEOTIDE SEQUENCE [LARGE SCALE GENOMIC DNA]</scope>
    <source>
        <strain evidence="3">Araruama</strain>
    </source>
</reference>
<dbReference type="GO" id="GO:0007165">
    <property type="term" value="P:signal transduction"/>
    <property type="evidence" value="ECO:0007669"/>
    <property type="project" value="InterPro"/>
</dbReference>
<dbReference type="Proteomes" id="UP000189670">
    <property type="component" value="Unassembled WGS sequence"/>
</dbReference>
<dbReference type="EMBL" id="ATBP01000570">
    <property type="protein sequence ID" value="ETR69747.1"/>
    <property type="molecule type" value="Genomic_DNA"/>
</dbReference>
<evidence type="ECO:0000259" key="1">
    <source>
        <dbReference type="Pfam" id="PF01584"/>
    </source>
</evidence>
<evidence type="ECO:0000313" key="3">
    <source>
        <dbReference type="Proteomes" id="UP000189670"/>
    </source>
</evidence>
<dbReference type="InterPro" id="IPR002545">
    <property type="entry name" value="CheW-lke_dom"/>
</dbReference>